<evidence type="ECO:0000256" key="6">
    <source>
        <dbReference type="ARBA" id="ARBA00047942"/>
    </source>
</evidence>
<dbReference type="EC" id="2.1.1.72" evidence="2"/>
<dbReference type="InterPro" id="IPR002052">
    <property type="entry name" value="DNA_methylase_N6_adenine_CS"/>
</dbReference>
<dbReference type="GO" id="GO:0043565">
    <property type="term" value="F:sequence-specific DNA binding"/>
    <property type="evidence" value="ECO:0007669"/>
    <property type="project" value="TreeGrafter"/>
</dbReference>
<name>A0A397T660_9GLOM</name>
<comment type="caution">
    <text evidence="8">The sequence shown here is derived from an EMBL/GenBank/DDBJ whole genome shotgun (WGS) entry which is preliminary data.</text>
</comment>
<evidence type="ECO:0000313" key="8">
    <source>
        <dbReference type="EMBL" id="RIA93342.1"/>
    </source>
</evidence>
<keyword evidence="3 8" id="KW-0489">Methyltransferase</keyword>
<dbReference type="PANTHER" id="PTHR30481">
    <property type="entry name" value="DNA ADENINE METHYLASE"/>
    <property type="match status" value="1"/>
</dbReference>
<comment type="catalytic activity">
    <reaction evidence="6">
        <text>a 2'-deoxyadenosine in DNA + S-adenosyl-L-methionine = an N(6)-methyl-2'-deoxyadenosine in DNA + S-adenosyl-L-homocysteine + H(+)</text>
        <dbReference type="Rhea" id="RHEA:15197"/>
        <dbReference type="Rhea" id="RHEA-COMP:12418"/>
        <dbReference type="Rhea" id="RHEA-COMP:12419"/>
        <dbReference type="ChEBI" id="CHEBI:15378"/>
        <dbReference type="ChEBI" id="CHEBI:57856"/>
        <dbReference type="ChEBI" id="CHEBI:59789"/>
        <dbReference type="ChEBI" id="CHEBI:90615"/>
        <dbReference type="ChEBI" id="CHEBI:90616"/>
        <dbReference type="EC" id="2.1.1.72"/>
    </reaction>
</comment>
<keyword evidence="4 8" id="KW-0808">Transferase</keyword>
<dbReference type="AlphaFoldDB" id="A0A397T660"/>
<evidence type="ECO:0000259" key="7">
    <source>
        <dbReference type="Pfam" id="PF01555"/>
    </source>
</evidence>
<keyword evidence="5" id="KW-0949">S-adenosyl-L-methionine</keyword>
<evidence type="ECO:0000256" key="2">
    <source>
        <dbReference type="ARBA" id="ARBA00011900"/>
    </source>
</evidence>
<protein>
    <recommendedName>
        <fullName evidence="2">site-specific DNA-methyltransferase (adenine-specific)</fullName>
        <ecNumber evidence="2">2.1.1.72</ecNumber>
    </recommendedName>
</protein>
<gene>
    <name evidence="8" type="ORF">C1645_735625</name>
</gene>
<dbReference type="PIRSF" id="PIRSF000398">
    <property type="entry name" value="M_m6A_EcoRV"/>
    <property type="match status" value="1"/>
</dbReference>
<dbReference type="PANTHER" id="PTHR30481:SF3">
    <property type="entry name" value="DNA ADENINE METHYLASE"/>
    <property type="match status" value="1"/>
</dbReference>
<dbReference type="InterPro" id="IPR029063">
    <property type="entry name" value="SAM-dependent_MTases_sf"/>
</dbReference>
<evidence type="ECO:0000256" key="5">
    <source>
        <dbReference type="ARBA" id="ARBA00022691"/>
    </source>
</evidence>
<dbReference type="SUPFAM" id="SSF53335">
    <property type="entry name" value="S-adenosyl-L-methionine-dependent methyltransferases"/>
    <property type="match status" value="2"/>
</dbReference>
<reference evidence="8 9" key="1">
    <citation type="submission" date="2018-06" db="EMBL/GenBank/DDBJ databases">
        <title>Comparative genomics reveals the genomic features of Rhizophagus irregularis, R. cerebriforme, R. diaphanum and Gigaspora rosea, and their symbiotic lifestyle signature.</title>
        <authorList>
            <person name="Morin E."/>
            <person name="San Clemente H."/>
            <person name="Chen E.C.H."/>
            <person name="De La Providencia I."/>
            <person name="Hainaut M."/>
            <person name="Kuo A."/>
            <person name="Kohler A."/>
            <person name="Murat C."/>
            <person name="Tang N."/>
            <person name="Roy S."/>
            <person name="Loubradou J."/>
            <person name="Henrissat B."/>
            <person name="Grigoriev I.V."/>
            <person name="Corradi N."/>
            <person name="Roux C."/>
            <person name="Martin F.M."/>
        </authorList>
    </citation>
    <scope>NUCLEOTIDE SEQUENCE [LARGE SCALE GENOMIC DNA]</scope>
    <source>
        <strain evidence="8 9">DAOM 227022</strain>
    </source>
</reference>
<accession>A0A397T660</accession>
<dbReference type="GO" id="GO:0008170">
    <property type="term" value="F:N-methyltransferase activity"/>
    <property type="evidence" value="ECO:0007669"/>
    <property type="project" value="InterPro"/>
</dbReference>
<dbReference type="GO" id="GO:0009307">
    <property type="term" value="P:DNA restriction-modification system"/>
    <property type="evidence" value="ECO:0007669"/>
    <property type="project" value="InterPro"/>
</dbReference>
<dbReference type="Gene3D" id="1.10.1020.10">
    <property type="entry name" value="Adenine-specific Methyltransferase, Domain 2"/>
    <property type="match status" value="1"/>
</dbReference>
<dbReference type="Proteomes" id="UP000265703">
    <property type="component" value="Unassembled WGS sequence"/>
</dbReference>
<feature type="domain" description="DNA methylase N-4/N-6" evidence="7">
    <location>
        <begin position="1"/>
        <end position="31"/>
    </location>
</feature>
<dbReference type="InterPro" id="IPR023095">
    <property type="entry name" value="Ade_MeTrfase_dom_2"/>
</dbReference>
<dbReference type="PRINTS" id="PR00505">
    <property type="entry name" value="D12N6MTFRASE"/>
</dbReference>
<evidence type="ECO:0000256" key="3">
    <source>
        <dbReference type="ARBA" id="ARBA00022603"/>
    </source>
</evidence>
<dbReference type="GO" id="GO:1904047">
    <property type="term" value="F:S-adenosyl-L-methionine binding"/>
    <property type="evidence" value="ECO:0007669"/>
    <property type="project" value="TreeGrafter"/>
</dbReference>
<dbReference type="Pfam" id="PF01555">
    <property type="entry name" value="N6_N4_Mtase"/>
    <property type="match status" value="1"/>
</dbReference>
<proteinExistence type="inferred from homology"/>
<dbReference type="OrthoDB" id="2433712at2759"/>
<dbReference type="InterPro" id="IPR012263">
    <property type="entry name" value="M_m6A_EcoRV"/>
</dbReference>
<dbReference type="GO" id="GO:0009007">
    <property type="term" value="F:site-specific DNA-methyltransferase (adenine-specific) activity"/>
    <property type="evidence" value="ECO:0007669"/>
    <property type="project" value="UniProtKB-EC"/>
</dbReference>
<evidence type="ECO:0000256" key="4">
    <source>
        <dbReference type="ARBA" id="ARBA00022679"/>
    </source>
</evidence>
<dbReference type="InterPro" id="IPR012327">
    <property type="entry name" value="MeTrfase_D12"/>
</dbReference>
<dbReference type="PROSITE" id="PS00092">
    <property type="entry name" value="N6_MTASE"/>
    <property type="match status" value="1"/>
</dbReference>
<comment type="similarity">
    <text evidence="1">Belongs to the N(4)/N(6)-methyltransferase family.</text>
</comment>
<evidence type="ECO:0000313" key="9">
    <source>
        <dbReference type="Proteomes" id="UP000265703"/>
    </source>
</evidence>
<evidence type="ECO:0000256" key="1">
    <source>
        <dbReference type="ARBA" id="ARBA00006594"/>
    </source>
</evidence>
<dbReference type="EMBL" id="QKYT01000106">
    <property type="protein sequence ID" value="RIA93342.1"/>
    <property type="molecule type" value="Genomic_DNA"/>
</dbReference>
<dbReference type="Pfam" id="PF02086">
    <property type="entry name" value="MethyltransfD12"/>
    <property type="match status" value="1"/>
</dbReference>
<sequence>MGSGTTAVACQELGRSYIGSEINIDYFEKAKIRIENCKTVEPLTEEFIKSPINYTGNKYKLLKQILPFLPKKINKFIDVFGGSGTMIANVPAKKYFYNDNNSYIVSLIEYFKKNSYEFITEKIEELVKKFSLSDSYKNGYEAYKIVGNKGLSENNKESYKKLRDYYNETGDVSTLFCLIIFGFNHQIRFNEKKLFNIPVGKADFNEKVRKNLEKFCRKLKSIDIEIKNKDFSEFLKEMEINSADFVYCDPPYFITKATYNDD</sequence>
<organism evidence="8 9">
    <name type="scientific">Glomus cerebriforme</name>
    <dbReference type="NCBI Taxonomy" id="658196"/>
    <lineage>
        <taxon>Eukaryota</taxon>
        <taxon>Fungi</taxon>
        <taxon>Fungi incertae sedis</taxon>
        <taxon>Mucoromycota</taxon>
        <taxon>Glomeromycotina</taxon>
        <taxon>Glomeromycetes</taxon>
        <taxon>Glomerales</taxon>
        <taxon>Glomeraceae</taxon>
        <taxon>Glomus</taxon>
    </lineage>
</organism>
<dbReference type="GO" id="GO:0032259">
    <property type="term" value="P:methylation"/>
    <property type="evidence" value="ECO:0007669"/>
    <property type="project" value="UniProtKB-KW"/>
</dbReference>
<dbReference type="GO" id="GO:0006298">
    <property type="term" value="P:mismatch repair"/>
    <property type="evidence" value="ECO:0007669"/>
    <property type="project" value="TreeGrafter"/>
</dbReference>
<keyword evidence="9" id="KW-1185">Reference proteome</keyword>
<dbReference type="InterPro" id="IPR002941">
    <property type="entry name" value="DNA_methylase_N4/N6"/>
</dbReference>
<dbReference type="Gene3D" id="3.40.50.150">
    <property type="entry name" value="Vaccinia Virus protein VP39"/>
    <property type="match status" value="2"/>
</dbReference>